<dbReference type="EMBL" id="QUNO01000018">
    <property type="protein sequence ID" value="REH35288.1"/>
    <property type="molecule type" value="Genomic_DNA"/>
</dbReference>
<evidence type="ECO:0000313" key="2">
    <source>
        <dbReference type="Proteomes" id="UP000256269"/>
    </source>
</evidence>
<dbReference type="RefSeq" id="WP_116180041.1">
    <property type="nucleotide sequence ID" value="NZ_CP144375.1"/>
</dbReference>
<evidence type="ECO:0000313" key="1">
    <source>
        <dbReference type="EMBL" id="REH35288.1"/>
    </source>
</evidence>
<accession>A0A3E0GYN7</accession>
<organism evidence="1 2">
    <name type="scientific">Kutzneria buriramensis</name>
    <dbReference type="NCBI Taxonomy" id="1045776"/>
    <lineage>
        <taxon>Bacteria</taxon>
        <taxon>Bacillati</taxon>
        <taxon>Actinomycetota</taxon>
        <taxon>Actinomycetes</taxon>
        <taxon>Pseudonocardiales</taxon>
        <taxon>Pseudonocardiaceae</taxon>
        <taxon>Kutzneria</taxon>
    </lineage>
</organism>
<proteinExistence type="predicted"/>
<dbReference type="OrthoDB" id="3661391at2"/>
<dbReference type="SUPFAM" id="SSF53756">
    <property type="entry name" value="UDP-Glycosyltransferase/glycogen phosphorylase"/>
    <property type="match status" value="1"/>
</dbReference>
<dbReference type="Proteomes" id="UP000256269">
    <property type="component" value="Unassembled WGS sequence"/>
</dbReference>
<reference evidence="1 2" key="1">
    <citation type="submission" date="2018-08" db="EMBL/GenBank/DDBJ databases">
        <title>Genomic Encyclopedia of Archaeal and Bacterial Type Strains, Phase II (KMG-II): from individual species to whole genera.</title>
        <authorList>
            <person name="Goeker M."/>
        </authorList>
    </citation>
    <scope>NUCLEOTIDE SEQUENCE [LARGE SCALE GENOMIC DNA]</scope>
    <source>
        <strain evidence="1 2">DSM 45791</strain>
    </source>
</reference>
<name>A0A3E0GYN7_9PSEU</name>
<gene>
    <name evidence="1" type="ORF">BCF44_118148</name>
</gene>
<sequence length="404" mass="43899">MHIDRWIRGPIGMDADLRVTRRDCRKILVVVPTVAAGTRLLELLALLEGDLRAQVLFSVPQSANSWPDSAEFVRRLGGLAIPWGQALEHRFDLVLAASYTELAAVRGRVLVVPHGASSLMSRRFSRSGGPSALPHMGLARETLTHRGRLIPSVIALTHDREMTALRRSCPEAVPRALVAGDICMDRLTTSLPHRESYRQALGIGPDQRLVTVSSTWSADSVFGRHPLLCKELLARLPKSEYRVALILHPSAWAVHSPWQIKAWLADCARAGLLVIPPDQGWQAATIASDVVLGDHGSTTQYAAALGTPVLLAAYPEHAVRKGSLAAAVAARAPRFDVDAPVVAQIVHALDLPAFRDAAVAEMISSRHGESASLLRRAMYDLLGLMEPAEQPVVPPAVVPRPLRW</sequence>
<protein>
    <recommendedName>
        <fullName evidence="3">CDP-glycerol:poly(Glycerophosphate) glycerophosphotransferase</fullName>
    </recommendedName>
</protein>
<comment type="caution">
    <text evidence="1">The sequence shown here is derived from an EMBL/GenBank/DDBJ whole genome shotgun (WGS) entry which is preliminary data.</text>
</comment>
<dbReference type="AlphaFoldDB" id="A0A3E0GYN7"/>
<keyword evidence="2" id="KW-1185">Reference proteome</keyword>
<evidence type="ECO:0008006" key="3">
    <source>
        <dbReference type="Google" id="ProtNLM"/>
    </source>
</evidence>